<evidence type="ECO:0000313" key="1">
    <source>
        <dbReference type="EMBL" id="PYZ93750.1"/>
    </source>
</evidence>
<dbReference type="AlphaFoldDB" id="A0A323TH01"/>
<dbReference type="Proteomes" id="UP000248214">
    <property type="component" value="Unassembled WGS sequence"/>
</dbReference>
<organism evidence="1 2">
    <name type="scientific">Salipaludibacillus keqinensis</name>
    <dbReference type="NCBI Taxonomy" id="2045207"/>
    <lineage>
        <taxon>Bacteria</taxon>
        <taxon>Bacillati</taxon>
        <taxon>Bacillota</taxon>
        <taxon>Bacilli</taxon>
        <taxon>Bacillales</taxon>
        <taxon>Bacillaceae</taxon>
    </lineage>
</organism>
<protein>
    <submittedName>
        <fullName evidence="1">Uncharacterized protein</fullName>
    </submittedName>
</protein>
<gene>
    <name evidence="1" type="ORF">CR194_11390</name>
</gene>
<name>A0A323TH01_9BACI</name>
<evidence type="ECO:0000313" key="2">
    <source>
        <dbReference type="Proteomes" id="UP000248214"/>
    </source>
</evidence>
<dbReference type="RefSeq" id="WP_110609782.1">
    <property type="nucleotide sequence ID" value="NZ_PDOD01000002.1"/>
</dbReference>
<dbReference type="EMBL" id="PDOD01000002">
    <property type="protein sequence ID" value="PYZ93750.1"/>
    <property type="molecule type" value="Genomic_DNA"/>
</dbReference>
<comment type="caution">
    <text evidence="1">The sequence shown here is derived from an EMBL/GenBank/DDBJ whole genome shotgun (WGS) entry which is preliminary data.</text>
</comment>
<proteinExistence type="predicted"/>
<dbReference type="PROSITE" id="PS51257">
    <property type="entry name" value="PROKAR_LIPOPROTEIN"/>
    <property type="match status" value="1"/>
</dbReference>
<accession>A0A323TH01</accession>
<dbReference type="OrthoDB" id="2436339at2"/>
<reference evidence="1 2" key="1">
    <citation type="submission" date="2017-10" db="EMBL/GenBank/DDBJ databases">
        <title>Bacillus sp. nov., a halophilic bacterium isolated from a Keqin Lake.</title>
        <authorList>
            <person name="Wang H."/>
        </authorList>
    </citation>
    <scope>NUCLEOTIDE SEQUENCE [LARGE SCALE GENOMIC DNA]</scope>
    <source>
        <strain evidence="1 2">KQ-12</strain>
    </source>
</reference>
<sequence>MRLTTIIGLCILILFFIVSCNDREANQNQIVTEDNDTVEVIFGDQQISLTANNYKDLTEEAIELYEEETSLFKPNRTEIQKWFIRYYIQMHEYNENVTNEELFQLAEERYEYEEAWKEYASEAYSVTVSDEAVESQANYNLDIYTSNLPPSIKGMSSGLDLSVEEFMVEFDRDHVERSVIWQQLMPKLLEKHQSEEAQTLDGVYLGQLYEEEVLEYLEENT</sequence>
<keyword evidence="2" id="KW-1185">Reference proteome</keyword>